<dbReference type="PANTHER" id="PTHR35526:SF3">
    <property type="entry name" value="ANTI-SIGMA-F FACTOR RSBW"/>
    <property type="match status" value="1"/>
</dbReference>
<dbReference type="CDD" id="cd16936">
    <property type="entry name" value="HATPase_RsbW-like"/>
    <property type="match status" value="1"/>
</dbReference>
<dbReference type="PANTHER" id="PTHR35526">
    <property type="entry name" value="ANTI-SIGMA-F FACTOR RSBW-RELATED"/>
    <property type="match status" value="1"/>
</dbReference>
<keyword evidence="3" id="KW-0067">ATP-binding</keyword>
<keyword evidence="1" id="KW-0723">Serine/threonine-protein kinase</keyword>
<proteinExistence type="predicted"/>
<keyword evidence="1" id="KW-0418">Kinase</keyword>
<dbReference type="EMBL" id="VDEQ01000073">
    <property type="protein sequence ID" value="MQS35424.1"/>
    <property type="molecule type" value="Genomic_DNA"/>
</dbReference>
<dbReference type="RefSeq" id="WP_153481836.1">
    <property type="nucleotide sequence ID" value="NZ_VDEQ01000073.1"/>
</dbReference>
<gene>
    <name evidence="3" type="ORF">FFZ77_07325</name>
</gene>
<dbReference type="Gene3D" id="3.30.565.10">
    <property type="entry name" value="Histidine kinase-like ATPase, C-terminal domain"/>
    <property type="match status" value="1"/>
</dbReference>
<keyword evidence="3" id="KW-0547">Nucleotide-binding</keyword>
<keyword evidence="1" id="KW-0808">Transferase</keyword>
<evidence type="ECO:0000259" key="2">
    <source>
        <dbReference type="Pfam" id="PF13581"/>
    </source>
</evidence>
<feature type="domain" description="Histidine kinase/HSP90-like ATPase" evidence="2">
    <location>
        <begin position="16"/>
        <end position="124"/>
    </location>
</feature>
<evidence type="ECO:0000313" key="4">
    <source>
        <dbReference type="Proteomes" id="UP000460558"/>
    </source>
</evidence>
<dbReference type="InterPro" id="IPR050267">
    <property type="entry name" value="Anti-sigma-factor_SerPK"/>
</dbReference>
<evidence type="ECO:0000256" key="1">
    <source>
        <dbReference type="ARBA" id="ARBA00022527"/>
    </source>
</evidence>
<organism evidence="3 4">
    <name type="scientific">Streptomyces katsurahamanus</name>
    <dbReference type="NCBI Taxonomy" id="2577098"/>
    <lineage>
        <taxon>Bacteria</taxon>
        <taxon>Bacillati</taxon>
        <taxon>Actinomycetota</taxon>
        <taxon>Actinomycetes</taxon>
        <taxon>Kitasatosporales</taxon>
        <taxon>Streptomycetaceae</taxon>
        <taxon>Streptomyces</taxon>
    </lineage>
</organism>
<evidence type="ECO:0000313" key="3">
    <source>
        <dbReference type="EMBL" id="MQS35424.1"/>
    </source>
</evidence>
<dbReference type="Proteomes" id="UP000460558">
    <property type="component" value="Unassembled WGS sequence"/>
</dbReference>
<dbReference type="Pfam" id="PF13581">
    <property type="entry name" value="HATPase_c_2"/>
    <property type="match status" value="1"/>
</dbReference>
<keyword evidence="4" id="KW-1185">Reference proteome</keyword>
<comment type="caution">
    <text evidence="3">The sequence shown here is derived from an EMBL/GenBank/DDBJ whole genome shotgun (WGS) entry which is preliminary data.</text>
</comment>
<dbReference type="SUPFAM" id="SSF55874">
    <property type="entry name" value="ATPase domain of HSP90 chaperone/DNA topoisomerase II/histidine kinase"/>
    <property type="match status" value="1"/>
</dbReference>
<protein>
    <submittedName>
        <fullName evidence="3">ATP-binding protein</fullName>
    </submittedName>
</protein>
<accession>A0ABW9NRB3</accession>
<reference evidence="3 4" key="1">
    <citation type="submission" date="2019-06" db="EMBL/GenBank/DDBJ databases">
        <title>Comparative genomics and metabolomics analyses of clavulanic acid producing Streptomyces species provides insight into specialized metabolism and evolution of beta-lactam biosynthetic gene clusters.</title>
        <authorList>
            <person name="Moore M.A."/>
            <person name="Cruz-Morales P."/>
            <person name="Barona Gomez F."/>
            <person name="Kapil T."/>
        </authorList>
    </citation>
    <scope>NUCLEOTIDE SEQUENCE [LARGE SCALE GENOMIC DNA]</scope>
    <source>
        <strain evidence="3 4">T-272</strain>
    </source>
</reference>
<dbReference type="InterPro" id="IPR003594">
    <property type="entry name" value="HATPase_dom"/>
</dbReference>
<dbReference type="InterPro" id="IPR036890">
    <property type="entry name" value="HATPase_C_sf"/>
</dbReference>
<sequence length="130" mass="13921">MSKAATKPPDMTMSLTAKPSEIGGIRRAVISFLQECGLDSISDDVALVVSELLANVHEHAQGVCDLEIRWEGERLLVEVSDTVMAPPTLRRGSASAEAGRGLLLVDALTEHWETTITATGKVITCAFRTS</sequence>
<dbReference type="GO" id="GO:0005524">
    <property type="term" value="F:ATP binding"/>
    <property type="evidence" value="ECO:0007669"/>
    <property type="project" value="UniProtKB-KW"/>
</dbReference>
<name>A0ABW9NRB3_9ACTN</name>